<comment type="subcellular location">
    <subcellularLocation>
        <location evidence="1">Cell outer membrane</location>
    </subcellularLocation>
</comment>
<dbReference type="Proteomes" id="UP001210231">
    <property type="component" value="Unassembled WGS sequence"/>
</dbReference>
<evidence type="ECO:0000256" key="1">
    <source>
        <dbReference type="ARBA" id="ARBA00004442"/>
    </source>
</evidence>
<keyword evidence="8" id="KW-1185">Reference proteome</keyword>
<keyword evidence="3" id="KW-0812">Transmembrane</keyword>
<accession>A0ABT4UIH7</accession>
<evidence type="ECO:0000256" key="6">
    <source>
        <dbReference type="SAM" id="Coils"/>
    </source>
</evidence>
<evidence type="ECO:0000256" key="4">
    <source>
        <dbReference type="ARBA" id="ARBA00023136"/>
    </source>
</evidence>
<keyword evidence="6" id="KW-0175">Coiled coil</keyword>
<comment type="caution">
    <text evidence="7">The sequence shown here is derived from an EMBL/GenBank/DDBJ whole genome shotgun (WGS) entry which is preliminary data.</text>
</comment>
<dbReference type="PANTHER" id="PTHR30026:SF20">
    <property type="entry name" value="OUTER MEMBRANE PROTEIN TOLC"/>
    <property type="match status" value="1"/>
</dbReference>
<evidence type="ECO:0000256" key="3">
    <source>
        <dbReference type="ARBA" id="ARBA00022692"/>
    </source>
</evidence>
<dbReference type="Gene3D" id="1.20.1600.10">
    <property type="entry name" value="Outer membrane efflux proteins (OEP)"/>
    <property type="match status" value="1"/>
</dbReference>
<keyword evidence="2" id="KW-1134">Transmembrane beta strand</keyword>
<dbReference type="SUPFAM" id="SSF56954">
    <property type="entry name" value="Outer membrane efflux proteins (OEP)"/>
    <property type="match status" value="1"/>
</dbReference>
<reference evidence="7 8" key="1">
    <citation type="submission" date="2022-12" db="EMBL/GenBank/DDBJ databases">
        <title>Chitinophagaceae gen. sp. nov., a new member of the family Chitinophagaceae, isolated from soil in a chemical factory.</title>
        <authorList>
            <person name="Ke Z."/>
        </authorList>
    </citation>
    <scope>NUCLEOTIDE SEQUENCE [LARGE SCALE GENOMIC DNA]</scope>
    <source>
        <strain evidence="7 8">LY-5</strain>
    </source>
</reference>
<evidence type="ECO:0000256" key="2">
    <source>
        <dbReference type="ARBA" id="ARBA00022452"/>
    </source>
</evidence>
<keyword evidence="5" id="KW-0998">Cell outer membrane</keyword>
<protein>
    <submittedName>
        <fullName evidence="7">TolC family protein</fullName>
    </submittedName>
</protein>
<dbReference type="PANTHER" id="PTHR30026">
    <property type="entry name" value="OUTER MEMBRANE PROTEIN TOLC"/>
    <property type="match status" value="1"/>
</dbReference>
<dbReference type="InterPro" id="IPR051906">
    <property type="entry name" value="TolC-like"/>
</dbReference>
<proteinExistence type="predicted"/>
<feature type="coiled-coil region" evidence="6">
    <location>
        <begin position="129"/>
        <end position="218"/>
    </location>
</feature>
<sequence length="461" mass="51772">MRSKILLLPFFTLLWAKGHSQLNISPLLQDAVLKAISKSSVIKNNEIEHEKIALEKKSVLNKYIPKVEASATYLYFDSKIKVDLPATQLPITGIEIFEGKSSFDNYGNLFNGSIMAKTVLYSGGQIENGAKALEQKLEAEKQLTEVEKQNIAKEVISSFDALFLLDEIDNLINESEKRLATETHRVEKAISEGLAIPYDREKIKLAHLELQASRIEVEGKRKVLYKKINYLTGYSQDEIVKVKYELSPLVISEDLSVNDKQELKALESYKKASDFLVKKEKGTYLPAVGAFGGLTYLNLFNASTIIPKNNVLTTPVHARLNSFALSPALMVGVSAKWEIFGGFERKHKVEEAKLASVQVQNKIDDTRDKLNLLLENNLSTYRSANEKYQVVLQKELVAKNNLNMAIRQYQEGLINITERLATENDMIKTGTEKVQTIIDQRRTVIETLSGTGTLLTSVITK</sequence>
<keyword evidence="4" id="KW-0472">Membrane</keyword>
<organism evidence="7 8">
    <name type="scientific">Polluticaenibacter yanchengensis</name>
    <dbReference type="NCBI Taxonomy" id="3014562"/>
    <lineage>
        <taxon>Bacteria</taxon>
        <taxon>Pseudomonadati</taxon>
        <taxon>Bacteroidota</taxon>
        <taxon>Chitinophagia</taxon>
        <taxon>Chitinophagales</taxon>
        <taxon>Chitinophagaceae</taxon>
        <taxon>Polluticaenibacter</taxon>
    </lineage>
</organism>
<evidence type="ECO:0000313" key="8">
    <source>
        <dbReference type="Proteomes" id="UP001210231"/>
    </source>
</evidence>
<dbReference type="EMBL" id="JAQGEF010000006">
    <property type="protein sequence ID" value="MDA3614611.1"/>
    <property type="molecule type" value="Genomic_DNA"/>
</dbReference>
<evidence type="ECO:0000256" key="5">
    <source>
        <dbReference type="ARBA" id="ARBA00023237"/>
    </source>
</evidence>
<gene>
    <name evidence="7" type="ORF">O3P16_07310</name>
</gene>
<dbReference type="RefSeq" id="WP_407030935.1">
    <property type="nucleotide sequence ID" value="NZ_JAQGEF010000006.1"/>
</dbReference>
<evidence type="ECO:0000313" key="7">
    <source>
        <dbReference type="EMBL" id="MDA3614611.1"/>
    </source>
</evidence>
<name>A0ABT4UIH7_9BACT</name>